<dbReference type="Pfam" id="PF09359">
    <property type="entry name" value="VTC"/>
    <property type="match status" value="1"/>
</dbReference>
<dbReference type="InterPro" id="IPR033469">
    <property type="entry name" value="CYTH-like_dom_sf"/>
</dbReference>
<evidence type="ECO:0000259" key="1">
    <source>
        <dbReference type="Pfam" id="PF09359"/>
    </source>
</evidence>
<evidence type="ECO:0000313" key="3">
    <source>
        <dbReference type="Proteomes" id="UP000676967"/>
    </source>
</evidence>
<dbReference type="SUPFAM" id="SSF55154">
    <property type="entry name" value="CYTH-like phosphatases"/>
    <property type="match status" value="1"/>
</dbReference>
<dbReference type="Gene3D" id="3.20.100.30">
    <property type="entry name" value="VTC, catalytic tunnel domain"/>
    <property type="match status" value="1"/>
</dbReference>
<dbReference type="InterPro" id="IPR042267">
    <property type="entry name" value="VTC_sf"/>
</dbReference>
<feature type="domain" description="VTC" evidence="1">
    <location>
        <begin position="22"/>
        <end position="227"/>
    </location>
</feature>
<sequence>MIATFAPISLDHLVADAELLTRVDRKYLLPASLLPDLLARLPRDARVLEIDGRRDFGYRSVYFDTERLDSYLGAAHRRRRRFKVRIRTYLDTGARFVEIKTRGSRGTTIKTRFPYDGSGHDLGPAGRAHLDHVLTGAHISPDGHTFQPVLATGYRRHTLYLPGCGSRVTVDTDLTWSLPDGATLGMPGHVVLETKSGGGVSEVDRLLWRLRHRPASISKYATGLAALRPELPANRWHPILHRHFSLRNRHETA</sequence>
<organism evidence="2 3">
    <name type="scientific">Actinoplanes ianthinogenes</name>
    <dbReference type="NCBI Taxonomy" id="122358"/>
    <lineage>
        <taxon>Bacteria</taxon>
        <taxon>Bacillati</taxon>
        <taxon>Actinomycetota</taxon>
        <taxon>Actinomycetes</taxon>
        <taxon>Micromonosporales</taxon>
        <taxon>Micromonosporaceae</taxon>
        <taxon>Actinoplanes</taxon>
    </lineage>
</organism>
<dbReference type="EMBL" id="AP023356">
    <property type="protein sequence ID" value="BCJ40293.1"/>
    <property type="molecule type" value="Genomic_DNA"/>
</dbReference>
<dbReference type="InterPro" id="IPR018966">
    <property type="entry name" value="VTC_domain"/>
</dbReference>
<gene>
    <name evidence="2" type="ORF">Aiant_09500</name>
</gene>
<dbReference type="RefSeq" id="WP_189331111.1">
    <property type="nucleotide sequence ID" value="NZ_AP023356.1"/>
</dbReference>
<proteinExistence type="predicted"/>
<keyword evidence="3" id="KW-1185">Reference proteome</keyword>
<dbReference type="CDD" id="cd07750">
    <property type="entry name" value="PolyPPase_VTC_like"/>
    <property type="match status" value="1"/>
</dbReference>
<accession>A0ABM7LM75</accession>
<protein>
    <submittedName>
        <fullName evidence="2">VTC domain-containing protein</fullName>
    </submittedName>
</protein>
<name>A0ABM7LM75_9ACTN</name>
<dbReference type="Proteomes" id="UP000676967">
    <property type="component" value="Chromosome"/>
</dbReference>
<evidence type="ECO:0000313" key="2">
    <source>
        <dbReference type="EMBL" id="BCJ40293.1"/>
    </source>
</evidence>
<reference evidence="2 3" key="1">
    <citation type="submission" date="2020-08" db="EMBL/GenBank/DDBJ databases">
        <title>Whole genome shotgun sequence of Actinoplanes ianthinogenes NBRC 13996.</title>
        <authorList>
            <person name="Komaki H."/>
            <person name="Tamura T."/>
        </authorList>
    </citation>
    <scope>NUCLEOTIDE SEQUENCE [LARGE SCALE GENOMIC DNA]</scope>
    <source>
        <strain evidence="2 3">NBRC 13996</strain>
    </source>
</reference>